<evidence type="ECO:0000313" key="4">
    <source>
        <dbReference type="Proteomes" id="UP000831290"/>
    </source>
</evidence>
<dbReference type="Pfam" id="PF14292">
    <property type="entry name" value="SusE"/>
    <property type="match status" value="1"/>
</dbReference>
<accession>A0A9E7D0Q7</accession>
<dbReference type="Proteomes" id="UP000831290">
    <property type="component" value="Chromosome"/>
</dbReference>
<protein>
    <submittedName>
        <fullName evidence="3">SusE domain-containing protein</fullName>
    </submittedName>
</protein>
<proteinExistence type="predicted"/>
<feature type="domain" description="SusE outer membrane protein" evidence="2">
    <location>
        <begin position="24"/>
        <end position="119"/>
    </location>
</feature>
<dbReference type="KEGG" id="fbm:MQE35_04960"/>
<reference evidence="3" key="1">
    <citation type="submission" date="2022-03" db="EMBL/GenBank/DDBJ databases">
        <title>Description of Abyssus ytuae gen. nov., sp. nov., a novel member of the family Flavobacteriaceae isolated from the sediment of Mariana Trench.</title>
        <authorList>
            <person name="Zhang J."/>
            <person name="Xu X."/>
        </authorList>
    </citation>
    <scope>NUCLEOTIDE SEQUENCE</scope>
    <source>
        <strain evidence="3">MT3330</strain>
    </source>
</reference>
<dbReference type="InterPro" id="IPR025970">
    <property type="entry name" value="SusE"/>
</dbReference>
<keyword evidence="1" id="KW-0732">Signal</keyword>
<dbReference type="PROSITE" id="PS51257">
    <property type="entry name" value="PROKAR_LIPOPROTEIN"/>
    <property type="match status" value="1"/>
</dbReference>
<feature type="chain" id="PRO_5039239048" evidence="1">
    <location>
        <begin position="20"/>
        <end position="384"/>
    </location>
</feature>
<dbReference type="RefSeq" id="WP_255845257.1">
    <property type="nucleotide sequence ID" value="NZ_CP094358.1"/>
</dbReference>
<gene>
    <name evidence="3" type="ORF">MQE35_04960</name>
</gene>
<dbReference type="AlphaFoldDB" id="A0A9E7D0Q7"/>
<evidence type="ECO:0000259" key="2">
    <source>
        <dbReference type="Pfam" id="PF14292"/>
    </source>
</evidence>
<sequence length="384" mass="41987">MKKLIFTLIAFTSLLGFYACDNEDYLVFTATPDAEGVEFTTSAASEYLLSDETEDNIIERFVWNEADFGAQTNVNYDLEGSISSTFDEKTVLAITSETNAAITVEQLLVFANELGLDNDPTTTDENGLPDNKGEVFVRVRAYAGTGTGNALEVYSSVQALPITVVEKIASEGCPSIYVLGAALADIGWNFLAESEILCENDVLQGKFAFTEGNFRFFEENGDWGSGLGYNYYSDLGYTIDAGFVSAGDGDDNFTFVGTPGVYTLTIDNINKEITLTTNSLWAVGYAVPGGFTFDETNTVELIEISPDVWQASIALTNDIFRFFSIFNDWDSGLNYPYFADKGYTIDPDFQVQSDGGADANFEFIGTPDTYTLTIDANNLTITLE</sequence>
<dbReference type="EMBL" id="CP094358">
    <property type="protein sequence ID" value="UOB18640.1"/>
    <property type="molecule type" value="Genomic_DNA"/>
</dbReference>
<organism evidence="3 4">
    <name type="scientific">Abyssalbus ytuae</name>
    <dbReference type="NCBI Taxonomy" id="2926907"/>
    <lineage>
        <taxon>Bacteria</taxon>
        <taxon>Pseudomonadati</taxon>
        <taxon>Bacteroidota</taxon>
        <taxon>Flavobacteriia</taxon>
        <taxon>Flavobacteriales</taxon>
        <taxon>Flavobacteriaceae</taxon>
        <taxon>Abyssalbus</taxon>
    </lineage>
</organism>
<keyword evidence="4" id="KW-1185">Reference proteome</keyword>
<evidence type="ECO:0000256" key="1">
    <source>
        <dbReference type="SAM" id="SignalP"/>
    </source>
</evidence>
<name>A0A9E7D0Q7_9FLAO</name>
<dbReference type="Gene3D" id="2.60.40.3620">
    <property type="match status" value="1"/>
</dbReference>
<feature type="signal peptide" evidence="1">
    <location>
        <begin position="1"/>
        <end position="19"/>
    </location>
</feature>
<evidence type="ECO:0000313" key="3">
    <source>
        <dbReference type="EMBL" id="UOB18640.1"/>
    </source>
</evidence>